<dbReference type="SUPFAM" id="SSF52833">
    <property type="entry name" value="Thioredoxin-like"/>
    <property type="match status" value="1"/>
</dbReference>
<dbReference type="PROSITE" id="PS51352">
    <property type="entry name" value="THIOREDOXIN_2"/>
    <property type="match status" value="1"/>
</dbReference>
<dbReference type="InterPro" id="IPR028250">
    <property type="entry name" value="DsbDN"/>
</dbReference>
<dbReference type="GO" id="GO:0047134">
    <property type="term" value="F:protein-disulfide reductase [NAD(P)H] activity"/>
    <property type="evidence" value="ECO:0007669"/>
    <property type="project" value="UniProtKB-EC"/>
</dbReference>
<evidence type="ECO:0000256" key="19">
    <source>
        <dbReference type="ARBA" id="ARBA00047804"/>
    </source>
</evidence>
<feature type="transmembrane region" description="Helical" evidence="21">
    <location>
        <begin position="272"/>
        <end position="292"/>
    </location>
</feature>
<evidence type="ECO:0000256" key="18">
    <source>
        <dbReference type="ARBA" id="ARBA00047388"/>
    </source>
</evidence>
<dbReference type="InterPro" id="IPR003834">
    <property type="entry name" value="Cyt_c_assmbl_TM_dom"/>
</dbReference>
<dbReference type="InterPro" id="IPR035671">
    <property type="entry name" value="DsbD_gamma"/>
</dbReference>
<dbReference type="InterPro" id="IPR013766">
    <property type="entry name" value="Thioredoxin_domain"/>
</dbReference>
<dbReference type="Pfam" id="PF13899">
    <property type="entry name" value="Thioredoxin_7"/>
    <property type="match status" value="1"/>
</dbReference>
<dbReference type="InterPro" id="IPR036249">
    <property type="entry name" value="Thioredoxin-like_sf"/>
</dbReference>
<feature type="transmembrane region" description="Helical" evidence="21">
    <location>
        <begin position="478"/>
        <end position="498"/>
    </location>
</feature>
<dbReference type="Pfam" id="PF02683">
    <property type="entry name" value="DsbD_TM"/>
    <property type="match status" value="1"/>
</dbReference>
<dbReference type="PROSITE" id="PS00194">
    <property type="entry name" value="THIOREDOXIN_1"/>
    <property type="match status" value="1"/>
</dbReference>
<evidence type="ECO:0000256" key="3">
    <source>
        <dbReference type="ARBA" id="ARBA00012612"/>
    </source>
</evidence>
<dbReference type="FunFam" id="3.40.30.10:FF:000116">
    <property type="entry name" value="Thiol:disulfide interchange protein DsbD"/>
    <property type="match status" value="1"/>
</dbReference>
<comment type="subcellular location">
    <subcellularLocation>
        <location evidence="1">Cell inner membrane</location>
        <topology evidence="1">Multi-pass membrane protein</topology>
    </subcellularLocation>
</comment>
<keyword evidence="13" id="KW-0520">NAD</keyword>
<keyword evidence="15" id="KW-1015">Disulfide bond</keyword>
<evidence type="ECO:0000256" key="5">
    <source>
        <dbReference type="ARBA" id="ARBA00022448"/>
    </source>
</evidence>
<evidence type="ECO:0000256" key="12">
    <source>
        <dbReference type="ARBA" id="ARBA00023002"/>
    </source>
</evidence>
<dbReference type="EMBL" id="UOFG01000038">
    <property type="protein sequence ID" value="VAW58474.1"/>
    <property type="molecule type" value="Genomic_DNA"/>
</dbReference>
<evidence type="ECO:0000256" key="10">
    <source>
        <dbReference type="ARBA" id="ARBA00022982"/>
    </source>
</evidence>
<dbReference type="Gene3D" id="3.40.30.10">
    <property type="entry name" value="Glutaredoxin"/>
    <property type="match status" value="1"/>
</dbReference>
<keyword evidence="5" id="KW-0813">Transport</keyword>
<comment type="catalytic activity">
    <reaction evidence="18">
        <text>[protein]-dithiol + NAD(+) = [protein]-disulfide + NADH + H(+)</text>
        <dbReference type="Rhea" id="RHEA:18749"/>
        <dbReference type="Rhea" id="RHEA-COMP:10593"/>
        <dbReference type="Rhea" id="RHEA-COMP:10594"/>
        <dbReference type="ChEBI" id="CHEBI:15378"/>
        <dbReference type="ChEBI" id="CHEBI:29950"/>
        <dbReference type="ChEBI" id="CHEBI:50058"/>
        <dbReference type="ChEBI" id="CHEBI:57540"/>
        <dbReference type="ChEBI" id="CHEBI:57945"/>
        <dbReference type="EC" id="1.8.1.8"/>
    </reaction>
</comment>
<feature type="compositionally biased region" description="Low complexity" evidence="20">
    <location>
        <begin position="175"/>
        <end position="199"/>
    </location>
</feature>
<evidence type="ECO:0000256" key="14">
    <source>
        <dbReference type="ARBA" id="ARBA00023136"/>
    </source>
</evidence>
<evidence type="ECO:0000256" key="4">
    <source>
        <dbReference type="ARBA" id="ARBA00013830"/>
    </source>
</evidence>
<dbReference type="CDD" id="cd02953">
    <property type="entry name" value="DsbDgamma"/>
    <property type="match status" value="1"/>
</dbReference>
<evidence type="ECO:0000256" key="8">
    <source>
        <dbReference type="ARBA" id="ARBA00022692"/>
    </source>
</evidence>
<name>A0A3B0XQL5_9ZZZZ</name>
<evidence type="ECO:0000256" key="17">
    <source>
        <dbReference type="ARBA" id="ARBA00032465"/>
    </source>
</evidence>
<dbReference type="GO" id="GO:0017004">
    <property type="term" value="P:cytochrome complex assembly"/>
    <property type="evidence" value="ECO:0007669"/>
    <property type="project" value="InterPro"/>
</dbReference>
<evidence type="ECO:0000256" key="20">
    <source>
        <dbReference type="SAM" id="MobiDB-lite"/>
    </source>
</evidence>
<evidence type="ECO:0000256" key="13">
    <source>
        <dbReference type="ARBA" id="ARBA00023027"/>
    </source>
</evidence>
<dbReference type="GO" id="GO:0045454">
    <property type="term" value="P:cell redox homeostasis"/>
    <property type="evidence" value="ECO:0007669"/>
    <property type="project" value="TreeGrafter"/>
</dbReference>
<keyword evidence="12 23" id="KW-0560">Oxidoreductase</keyword>
<keyword evidence="8 21" id="KW-0812">Transmembrane</keyword>
<evidence type="ECO:0000259" key="22">
    <source>
        <dbReference type="PROSITE" id="PS51352"/>
    </source>
</evidence>
<keyword evidence="14 21" id="KW-0472">Membrane</keyword>
<comment type="catalytic activity">
    <reaction evidence="19">
        <text>[protein]-dithiol + NADP(+) = [protein]-disulfide + NADPH + H(+)</text>
        <dbReference type="Rhea" id="RHEA:18753"/>
        <dbReference type="Rhea" id="RHEA-COMP:10593"/>
        <dbReference type="Rhea" id="RHEA-COMP:10594"/>
        <dbReference type="ChEBI" id="CHEBI:15378"/>
        <dbReference type="ChEBI" id="CHEBI:29950"/>
        <dbReference type="ChEBI" id="CHEBI:50058"/>
        <dbReference type="ChEBI" id="CHEBI:57783"/>
        <dbReference type="ChEBI" id="CHEBI:58349"/>
        <dbReference type="EC" id="1.8.1.8"/>
    </reaction>
</comment>
<feature type="transmembrane region" description="Helical" evidence="21">
    <location>
        <begin position="224"/>
        <end position="251"/>
    </location>
</feature>
<accession>A0A3B0XQL5</accession>
<evidence type="ECO:0000256" key="11">
    <source>
        <dbReference type="ARBA" id="ARBA00022989"/>
    </source>
</evidence>
<keyword evidence="6" id="KW-1003">Cell membrane</keyword>
<evidence type="ECO:0000256" key="15">
    <source>
        <dbReference type="ARBA" id="ARBA00023157"/>
    </source>
</evidence>
<organism evidence="23">
    <name type="scientific">hydrothermal vent metagenome</name>
    <dbReference type="NCBI Taxonomy" id="652676"/>
    <lineage>
        <taxon>unclassified sequences</taxon>
        <taxon>metagenomes</taxon>
        <taxon>ecological metagenomes</taxon>
    </lineage>
</organism>
<evidence type="ECO:0000256" key="2">
    <source>
        <dbReference type="ARBA" id="ARBA00007241"/>
    </source>
</evidence>
<dbReference type="PANTHER" id="PTHR32234">
    <property type="entry name" value="THIOL:DISULFIDE INTERCHANGE PROTEIN DSBD"/>
    <property type="match status" value="1"/>
</dbReference>
<dbReference type="InterPro" id="IPR022910">
    <property type="entry name" value="Thiol_diS_interchange_DbsD"/>
</dbReference>
<feature type="transmembrane region" description="Helical" evidence="21">
    <location>
        <begin position="304"/>
        <end position="326"/>
    </location>
</feature>
<evidence type="ECO:0000256" key="6">
    <source>
        <dbReference type="ARBA" id="ARBA00022475"/>
    </source>
</evidence>
<feature type="domain" description="Thioredoxin" evidence="22">
    <location>
        <begin position="512"/>
        <end position="645"/>
    </location>
</feature>
<dbReference type="EC" id="1.8.1.8" evidence="3"/>
<keyword evidence="16" id="KW-0676">Redox-active center</keyword>
<gene>
    <name evidence="23" type="ORF">MNBD_GAMMA11-697</name>
</gene>
<protein>
    <recommendedName>
        <fullName evidence="4">Thiol:disulfide interchange protein DsbD</fullName>
        <ecNumber evidence="3">1.8.1.8</ecNumber>
    </recommendedName>
    <alternativeName>
        <fullName evidence="17">Protein-disulfide reductase</fullName>
    </alternativeName>
</protein>
<keyword evidence="7" id="KW-0997">Cell inner membrane</keyword>
<dbReference type="InterPro" id="IPR017937">
    <property type="entry name" value="Thioredoxin_CS"/>
</dbReference>
<keyword evidence="11 21" id="KW-1133">Transmembrane helix</keyword>
<dbReference type="Gene3D" id="2.60.40.1250">
    <property type="entry name" value="Thiol:disulfide interchange protein DsbD, N-terminal domain"/>
    <property type="match status" value="1"/>
</dbReference>
<dbReference type="AlphaFoldDB" id="A0A3B0XQL5"/>
<dbReference type="InterPro" id="IPR036929">
    <property type="entry name" value="DsbDN_sf"/>
</dbReference>
<dbReference type="NCBIfam" id="NF001419">
    <property type="entry name" value="PRK00293.1"/>
    <property type="match status" value="1"/>
</dbReference>
<reference evidence="23" key="1">
    <citation type="submission" date="2018-06" db="EMBL/GenBank/DDBJ databases">
        <authorList>
            <person name="Zhirakovskaya E."/>
        </authorList>
    </citation>
    <scope>NUCLEOTIDE SEQUENCE</scope>
</reference>
<evidence type="ECO:0000256" key="21">
    <source>
        <dbReference type="SAM" id="Phobius"/>
    </source>
</evidence>
<keyword evidence="10" id="KW-0249">Electron transport</keyword>
<evidence type="ECO:0000256" key="16">
    <source>
        <dbReference type="ARBA" id="ARBA00023284"/>
    </source>
</evidence>
<dbReference type="SUPFAM" id="SSF74863">
    <property type="entry name" value="Thiol:disulfide interchange protein DsbD, N-terminal domain (DsbD-alpha)"/>
    <property type="match status" value="1"/>
</dbReference>
<sequence length="647" mass="69169">MFFQLSRLFSIPLLLLFLLPQPALAENPFSSLSGLNDEIGLNSAGGDDEILDPDEAFVLKTWSEKGRVYAEWVIADGHYMYRNKTKIIAGEGSSFSTSDYVIDPGEFKKDEFFGDLYVFHHQAQASIAVDDSHMGIKNATFKVKYQGCSEISGICYPPITREVTLDLSPFRAASASPANTSSSSVRATPSASNPSSPAPLGQSTPEEHVSEQDQIANLLKDGSVWLSLITLFGIGLLLAFTPCVFPMIPILSSIIVGQGKEISTGRGFSLSLAYVLGMASINTAAGVAAALTGESLAVMLQTPWILASFAGVFVLLSLAMFGFYELQMPAFIQNHLTNVSNKQKSGSLVGATMMGLLSAVIVGPCVAAPMFGVLLFISQTGDPIFGGIALFSLSLGMGAPLILIGTSAGKLLPKAGAWMDVVKAVFGISLLAVAIWMIRSIVAEEVVLLLSGALLIISAIYMGALDGLKAEATGWNRFWKGWGLILFIYGTILMLGAASGSGSMLTPLKGLASGGGSAHVQEQNHLQFKQIKGLDGLNAALAEAKAQNKNVMLDFYADWCVSCKEMEVLTFGDPAVQAALKGTVLLQADVTANDEQDKALYRHFKIIGPPSIMFYNTQSKELKRYRVVGYMPAEKFSAHVKQAFNSK</sequence>
<feature type="transmembrane region" description="Helical" evidence="21">
    <location>
        <begin position="347"/>
        <end position="378"/>
    </location>
</feature>
<dbReference type="GO" id="GO:0005886">
    <property type="term" value="C:plasma membrane"/>
    <property type="evidence" value="ECO:0007669"/>
    <property type="project" value="UniProtKB-SubCell"/>
</dbReference>
<evidence type="ECO:0000256" key="7">
    <source>
        <dbReference type="ARBA" id="ARBA00022519"/>
    </source>
</evidence>
<evidence type="ECO:0000313" key="23">
    <source>
        <dbReference type="EMBL" id="VAW58474.1"/>
    </source>
</evidence>
<dbReference type="HAMAP" id="MF_00399">
    <property type="entry name" value="DbsD"/>
    <property type="match status" value="1"/>
</dbReference>
<dbReference type="PANTHER" id="PTHR32234:SF0">
    <property type="entry name" value="THIOL:DISULFIDE INTERCHANGE PROTEIN DSBD"/>
    <property type="match status" value="1"/>
</dbReference>
<feature type="transmembrane region" description="Helical" evidence="21">
    <location>
        <begin position="384"/>
        <end position="409"/>
    </location>
</feature>
<feature type="region of interest" description="Disordered" evidence="20">
    <location>
        <begin position="175"/>
        <end position="207"/>
    </location>
</feature>
<keyword evidence="9" id="KW-0732">Signal</keyword>
<comment type="similarity">
    <text evidence="2">Belongs to the thioredoxin family. DsbD subfamily.</text>
</comment>
<dbReference type="Pfam" id="PF11412">
    <property type="entry name" value="DsbD_N"/>
    <property type="match status" value="1"/>
</dbReference>
<feature type="transmembrane region" description="Helical" evidence="21">
    <location>
        <begin position="421"/>
        <end position="442"/>
    </location>
</feature>
<feature type="transmembrane region" description="Helical" evidence="21">
    <location>
        <begin position="448"/>
        <end position="466"/>
    </location>
</feature>
<evidence type="ECO:0000256" key="1">
    <source>
        <dbReference type="ARBA" id="ARBA00004429"/>
    </source>
</evidence>
<evidence type="ECO:0000256" key="9">
    <source>
        <dbReference type="ARBA" id="ARBA00022729"/>
    </source>
</evidence>
<proteinExistence type="inferred from homology"/>